<dbReference type="InterPro" id="IPR021782">
    <property type="entry name" value="DUF3347"/>
</dbReference>
<comment type="caution">
    <text evidence="4">The sequence shown here is derived from an EMBL/GenBank/DDBJ whole genome shotgun (WGS) entry which is preliminary data.</text>
</comment>
<dbReference type="AlphaFoldDB" id="A0A117KBQ2"/>
<evidence type="ECO:0000256" key="1">
    <source>
        <dbReference type="SAM" id="MobiDB-lite"/>
    </source>
</evidence>
<evidence type="ECO:0000259" key="3">
    <source>
        <dbReference type="Pfam" id="PF11827"/>
    </source>
</evidence>
<feature type="compositionally biased region" description="Polar residues" evidence="1">
    <location>
        <begin position="118"/>
        <end position="128"/>
    </location>
</feature>
<dbReference type="Pfam" id="PF11827">
    <property type="entry name" value="DUF3347"/>
    <property type="match status" value="1"/>
</dbReference>
<dbReference type="Proteomes" id="UP000054388">
    <property type="component" value="Unassembled WGS sequence"/>
</dbReference>
<feature type="domain" description="DUF3347" evidence="3">
    <location>
        <begin position="154"/>
        <end position="244"/>
    </location>
</feature>
<dbReference type="GO" id="GO:0046872">
    <property type="term" value="F:metal ion binding"/>
    <property type="evidence" value="ECO:0007669"/>
    <property type="project" value="InterPro"/>
</dbReference>
<organism evidence="4 5">
    <name type="scientific">Chryseobacterium aquaticum subsp. greenlandense</name>
    <dbReference type="NCBI Taxonomy" id="345663"/>
    <lineage>
        <taxon>Bacteria</taxon>
        <taxon>Pseudomonadati</taxon>
        <taxon>Bacteroidota</taxon>
        <taxon>Flavobacteriia</taxon>
        <taxon>Flavobacteriales</taxon>
        <taxon>Weeksellaceae</taxon>
        <taxon>Chryseobacterium group</taxon>
        <taxon>Chryseobacterium</taxon>
    </lineage>
</organism>
<feature type="chain" id="PRO_5007150293" evidence="2">
    <location>
        <begin position="23"/>
        <end position="292"/>
    </location>
</feature>
<reference evidence="4 5" key="1">
    <citation type="submission" date="2015-10" db="EMBL/GenBank/DDBJ databases">
        <title>Genome sequence of Chryseobacterium greenlandense.</title>
        <authorList>
            <person name="Newman J."/>
            <person name="Fischer K."/>
            <person name="Miller J."/>
        </authorList>
    </citation>
    <scope>NUCLEOTIDE SEQUENCE [LARGE SCALE GENOMIC DNA]</scope>
    <source>
        <strain evidence="4 5">UMB34</strain>
    </source>
</reference>
<dbReference type="EMBL" id="LMAI01000004">
    <property type="protein sequence ID" value="KUJ56369.1"/>
    <property type="molecule type" value="Genomic_DNA"/>
</dbReference>
<sequence>MKILSKIIGLITVFLISANSFAQIKNEKSATIKIFGNGNTCKNILEAAGNVKKVSSVRWNMDTKIAEISYDSSKTNMDEILTRIALAGFDNEKFLAPDDAYAKLDSSCRYKRDLKPVSKTSKANSTVKNNDEHSMMGHSQMDMSKKDMSQLEPVFKSYFSLKDAFIKSDAGLTSSNAKELLDAVASVDMSKLKSDEHSTWMNVMKDIEAGAKSITQIKDINKQREAFAKLSEKVYSLAKVTKLSSPVYYQHCPMFNKGEGANWLSMDSTIKNPYYGSQMISCGSTAETVYNK</sequence>
<feature type="region of interest" description="Disordered" evidence="1">
    <location>
        <begin position="115"/>
        <end position="138"/>
    </location>
</feature>
<dbReference type="Gene3D" id="3.30.70.100">
    <property type="match status" value="1"/>
</dbReference>
<evidence type="ECO:0000313" key="5">
    <source>
        <dbReference type="Proteomes" id="UP000054388"/>
    </source>
</evidence>
<accession>A0A117KBQ2</accession>
<evidence type="ECO:0000256" key="2">
    <source>
        <dbReference type="SAM" id="SignalP"/>
    </source>
</evidence>
<gene>
    <name evidence="4" type="ORF">AR686_07340</name>
</gene>
<evidence type="ECO:0000313" key="4">
    <source>
        <dbReference type="EMBL" id="KUJ56369.1"/>
    </source>
</evidence>
<proteinExistence type="predicted"/>
<protein>
    <submittedName>
        <fullName evidence="4">Mercury transporter</fullName>
    </submittedName>
</protein>
<dbReference type="SUPFAM" id="SSF55008">
    <property type="entry name" value="HMA, heavy metal-associated domain"/>
    <property type="match status" value="1"/>
</dbReference>
<dbReference type="RefSeq" id="WP_050379469.1">
    <property type="nucleotide sequence ID" value="NZ_LMAI01000004.1"/>
</dbReference>
<name>A0A117KBQ2_9FLAO</name>
<feature type="signal peptide" evidence="2">
    <location>
        <begin position="1"/>
        <end position="22"/>
    </location>
</feature>
<dbReference type="InterPro" id="IPR036163">
    <property type="entry name" value="HMA_dom_sf"/>
</dbReference>
<keyword evidence="2" id="KW-0732">Signal</keyword>